<dbReference type="PANTHER" id="PTHR47916:SF4">
    <property type="entry name" value="FRUCTOSE-BISPHOSPHATE ALDOLASE CLASS 1"/>
    <property type="match status" value="1"/>
</dbReference>
<organism evidence="6 7">
    <name type="scientific">candidate division WWE3 bacterium CG_4_10_14_0_2_um_filter_41_14</name>
    <dbReference type="NCBI Taxonomy" id="1975072"/>
    <lineage>
        <taxon>Bacteria</taxon>
        <taxon>Katanobacteria</taxon>
    </lineage>
</organism>
<keyword evidence="3" id="KW-0704">Schiff base</keyword>
<evidence type="ECO:0000256" key="2">
    <source>
        <dbReference type="ARBA" id="ARBA00023239"/>
    </source>
</evidence>
<gene>
    <name evidence="6" type="ORF">COY32_06300</name>
</gene>
<feature type="active site" description="Proton donor" evidence="5">
    <location>
        <position position="101"/>
    </location>
</feature>
<feature type="non-terminal residue" evidence="6">
    <location>
        <position position="1"/>
    </location>
</feature>
<evidence type="ECO:0000256" key="4">
    <source>
        <dbReference type="ARBA" id="ARBA00049653"/>
    </source>
</evidence>
<dbReference type="Gene3D" id="3.20.20.70">
    <property type="entry name" value="Aldolase class I"/>
    <property type="match status" value="1"/>
</dbReference>
<dbReference type="EC" id="4.1.2.13" evidence="1"/>
<dbReference type="PIRSF" id="PIRSF038992">
    <property type="entry name" value="Aldolase_Ia"/>
    <property type="match status" value="1"/>
</dbReference>
<dbReference type="Proteomes" id="UP000228920">
    <property type="component" value="Unassembled WGS sequence"/>
</dbReference>
<dbReference type="PANTHER" id="PTHR47916">
    <property type="entry name" value="FRUCTOSE-BISPHOSPHATE ALDOLASE CLASS 1"/>
    <property type="match status" value="1"/>
</dbReference>
<feature type="active site" description="Schiff-base intermediate with dihydroxyacetone-P" evidence="5">
    <location>
        <position position="132"/>
    </location>
</feature>
<comment type="caution">
    <text evidence="6">The sequence shown here is derived from an EMBL/GenBank/DDBJ whole genome shotgun (WGS) entry which is preliminary data.</text>
</comment>
<dbReference type="InterPro" id="IPR041720">
    <property type="entry name" value="FbaB-like"/>
</dbReference>
<dbReference type="AlphaFoldDB" id="A0A2M7TFF2"/>
<dbReference type="InterPro" id="IPR050456">
    <property type="entry name" value="DeoC/FbaB_aldolase"/>
</dbReference>
<proteinExistence type="inferred from homology"/>
<dbReference type="SUPFAM" id="SSF51569">
    <property type="entry name" value="Aldolase"/>
    <property type="match status" value="1"/>
</dbReference>
<accession>A0A2M7TFF2</accession>
<evidence type="ECO:0000256" key="1">
    <source>
        <dbReference type="ARBA" id="ARBA00013068"/>
    </source>
</evidence>
<dbReference type="InterPro" id="IPR002915">
    <property type="entry name" value="DeoC/FbaB/LacD_aldolase"/>
</dbReference>
<dbReference type="GO" id="GO:0004332">
    <property type="term" value="F:fructose-bisphosphate aldolase activity"/>
    <property type="evidence" value="ECO:0007669"/>
    <property type="project" value="UniProtKB-EC"/>
</dbReference>
<dbReference type="EMBL" id="PFNL01000176">
    <property type="protein sequence ID" value="PIZ44500.1"/>
    <property type="molecule type" value="Genomic_DNA"/>
</dbReference>
<name>A0A2M7TFF2_UNCKA</name>
<dbReference type="Pfam" id="PF01791">
    <property type="entry name" value="DeoC"/>
    <property type="match status" value="1"/>
</dbReference>
<evidence type="ECO:0000313" key="6">
    <source>
        <dbReference type="EMBL" id="PIZ44500.1"/>
    </source>
</evidence>
<sequence length="234" mass="25261">SCLAVQAGLAARYGSSYPDVPLLIKLNSKTHLVKTDQKDPLSRRMLNVDQVMDLKNNGLNILAVGYTVYLGSEFEDTMMAEASEIIFNAHRRGLLTVLWIYPRGKAVADEKDAHLIAGACGMACTLGSDFVKVNYPKKEGAKSEKIFTEAIQAAGRTGVICAGGSSTDPKDFLERLSKQITVAGAVGNATGRNIHQKPLTEAINFCKAIASVTFIDTDVSTAVKIYNGERDFNI</sequence>
<dbReference type="InterPro" id="IPR013785">
    <property type="entry name" value="Aldolase_TIM"/>
</dbReference>
<protein>
    <recommendedName>
        <fullName evidence="1">fructose-bisphosphate aldolase</fullName>
        <ecNumber evidence="1">4.1.2.13</ecNumber>
    </recommendedName>
</protein>
<comment type="similarity">
    <text evidence="4">Belongs to the DeoC/FbaB aldolase family. FbaB subfamily.</text>
</comment>
<keyword evidence="2" id="KW-0456">Lyase</keyword>
<reference evidence="7" key="1">
    <citation type="submission" date="2017-09" db="EMBL/GenBank/DDBJ databases">
        <title>Depth-based differentiation of microbial function through sediment-hosted aquifers and enrichment of novel symbionts in the deep terrestrial subsurface.</title>
        <authorList>
            <person name="Probst A.J."/>
            <person name="Ladd B."/>
            <person name="Jarett J.K."/>
            <person name="Geller-Mcgrath D.E."/>
            <person name="Sieber C.M.K."/>
            <person name="Emerson J.B."/>
            <person name="Anantharaman K."/>
            <person name="Thomas B.C."/>
            <person name="Malmstrom R."/>
            <person name="Stieglmeier M."/>
            <person name="Klingl A."/>
            <person name="Woyke T."/>
            <person name="Ryan C.M."/>
            <person name="Banfield J.F."/>
        </authorList>
    </citation>
    <scope>NUCLEOTIDE SEQUENCE [LARGE SCALE GENOMIC DNA]</scope>
</reference>
<evidence type="ECO:0000256" key="3">
    <source>
        <dbReference type="ARBA" id="ARBA00023270"/>
    </source>
</evidence>
<dbReference type="SMART" id="SM01133">
    <property type="entry name" value="DeoC"/>
    <property type="match status" value="1"/>
</dbReference>
<evidence type="ECO:0000256" key="5">
    <source>
        <dbReference type="PIRSR" id="PIRSR038992-1"/>
    </source>
</evidence>
<evidence type="ECO:0000313" key="7">
    <source>
        <dbReference type="Proteomes" id="UP000228920"/>
    </source>
</evidence>